<feature type="transmembrane region" description="Helical" evidence="1">
    <location>
        <begin position="168"/>
        <end position="190"/>
    </location>
</feature>
<evidence type="ECO:0000256" key="1">
    <source>
        <dbReference type="SAM" id="Phobius"/>
    </source>
</evidence>
<dbReference type="InterPro" id="IPR001193">
    <property type="entry name" value="MBTPS2"/>
</dbReference>
<dbReference type="GO" id="GO:0005737">
    <property type="term" value="C:cytoplasm"/>
    <property type="evidence" value="ECO:0007669"/>
    <property type="project" value="TreeGrafter"/>
</dbReference>
<keyword evidence="1" id="KW-0472">Membrane</keyword>
<dbReference type="PANTHER" id="PTHR13325">
    <property type="entry name" value="PROTEASE M50 MEMBRANE-BOUND TRANSCRIPTION FACTOR SITE 2 PROTEASE"/>
    <property type="match status" value="1"/>
</dbReference>
<feature type="transmembrane region" description="Helical" evidence="1">
    <location>
        <begin position="133"/>
        <end position="156"/>
    </location>
</feature>
<keyword evidence="3" id="KW-1185">Reference proteome</keyword>
<dbReference type="Proteomes" id="UP000281094">
    <property type="component" value="Unassembled WGS sequence"/>
</dbReference>
<sequence length="697" mass="78179">MPGKSLPALRKDLRFHRDPEGDALFIEDPLRNRFFRVPAEMAGWLTGREGETDADLQQRLEATGSAAPSDNDLSELHAFLRENQLLSNADIDDLSERAKPNDRSALSRLFHTYLFFRIPLFRPQRAIERSWRFVAPLCSRGFLITTIAAGLLGLWLAGRQWDAFEDTFSRLMTVQGAVLYGASLLLLKVLHEGGHAFMAHRCGVSVPRIGVAFIFMTPVLYTDTTAAWRLPRRDRMMIGAGGLLVELAIAAHATLAWALLPDGAARSVAFTLATLSWVVSLAVNLNPLMRFDGYYLFSDLIGVENLQQRGFALARWRLRETLFGWGEPPPEYFAPAKRRIVLLHAYATWIYRFFLFLGIALLIYHSVAKALGIALFIMEVGIFIVRPLWTELRLWAGNRSRFRINWHSLLSLSALAILLSILFLPWQGKIHAPAVMRAGKVWDLHMPVPARIDSVEETVAGGRRLLSITSMEPDRPFDHKAAMARHTLANRRYARIAADRKERNDRAIFIRQGEAAEAEMETLKDRASALHIVAPPPRLKQARLVWVSSNLHEGLWIAPQTPLATLVERGRPTVTALVPEAELPRLRAGSAVRFIPDEPERSVRHGRITEIAAAPLHSFDLPLLSSQYGGPVAVQDVPGLGPVPQKPHYAITIELDAPDEEPVRELRGIAILEADRQAPIARYLRHAAGVLIREFDF</sequence>
<feature type="transmembrane region" description="Helical" evidence="1">
    <location>
        <begin position="266"/>
        <end position="285"/>
    </location>
</feature>
<dbReference type="AlphaFoldDB" id="A0A3L7JBK5"/>
<accession>A0A3L7JBK5</accession>
<feature type="transmembrane region" description="Helical" evidence="1">
    <location>
        <begin position="370"/>
        <end position="389"/>
    </location>
</feature>
<proteinExistence type="predicted"/>
<dbReference type="EMBL" id="RCWN01000001">
    <property type="protein sequence ID" value="RLQ88117.1"/>
    <property type="molecule type" value="Genomic_DNA"/>
</dbReference>
<keyword evidence="1" id="KW-0812">Transmembrane</keyword>
<dbReference type="GO" id="GO:0016020">
    <property type="term" value="C:membrane"/>
    <property type="evidence" value="ECO:0007669"/>
    <property type="project" value="InterPro"/>
</dbReference>
<reference evidence="2 3" key="1">
    <citation type="submission" date="2018-10" db="EMBL/GenBank/DDBJ databases">
        <title>Notoacmeibacter sp. M2BS9Y-3-1, whole genome shotgun sequence.</title>
        <authorList>
            <person name="Tuo L."/>
        </authorList>
    </citation>
    <scope>NUCLEOTIDE SEQUENCE [LARGE SCALE GENOMIC DNA]</scope>
    <source>
        <strain evidence="2 3">M2BS9Y-3-1</strain>
    </source>
</reference>
<dbReference type="PANTHER" id="PTHR13325:SF3">
    <property type="entry name" value="MEMBRANE-BOUND TRANSCRIPTION FACTOR SITE-2 PROTEASE"/>
    <property type="match status" value="1"/>
</dbReference>
<name>A0A3L7JBK5_9HYPH</name>
<protein>
    <submittedName>
        <fullName evidence="2">HlyD family efflux transporter periplasmic adaptor subunit</fullName>
    </submittedName>
</protein>
<feature type="transmembrane region" description="Helical" evidence="1">
    <location>
        <begin position="238"/>
        <end position="260"/>
    </location>
</feature>
<evidence type="ECO:0000313" key="3">
    <source>
        <dbReference type="Proteomes" id="UP000281094"/>
    </source>
</evidence>
<feature type="transmembrane region" description="Helical" evidence="1">
    <location>
        <begin position="341"/>
        <end position="364"/>
    </location>
</feature>
<feature type="transmembrane region" description="Helical" evidence="1">
    <location>
        <begin position="409"/>
        <end position="426"/>
    </location>
</feature>
<dbReference type="GO" id="GO:0031293">
    <property type="term" value="P:membrane protein intracellular domain proteolysis"/>
    <property type="evidence" value="ECO:0007669"/>
    <property type="project" value="TreeGrafter"/>
</dbReference>
<gene>
    <name evidence="2" type="ORF">D8780_07785</name>
</gene>
<dbReference type="RefSeq" id="WP_121645082.1">
    <property type="nucleotide sequence ID" value="NZ_RCWN01000001.1"/>
</dbReference>
<evidence type="ECO:0000313" key="2">
    <source>
        <dbReference type="EMBL" id="RLQ88117.1"/>
    </source>
</evidence>
<dbReference type="GO" id="GO:0004222">
    <property type="term" value="F:metalloendopeptidase activity"/>
    <property type="evidence" value="ECO:0007669"/>
    <property type="project" value="InterPro"/>
</dbReference>
<organism evidence="2 3">
    <name type="scientific">Notoacmeibacter ruber</name>
    <dbReference type="NCBI Taxonomy" id="2670375"/>
    <lineage>
        <taxon>Bacteria</taxon>
        <taxon>Pseudomonadati</taxon>
        <taxon>Pseudomonadota</taxon>
        <taxon>Alphaproteobacteria</taxon>
        <taxon>Hyphomicrobiales</taxon>
        <taxon>Notoacmeibacteraceae</taxon>
        <taxon>Notoacmeibacter</taxon>
    </lineage>
</organism>
<comment type="caution">
    <text evidence="2">The sequence shown here is derived from an EMBL/GenBank/DDBJ whole genome shotgun (WGS) entry which is preliminary data.</text>
</comment>
<keyword evidence="1" id="KW-1133">Transmembrane helix</keyword>